<comment type="similarity">
    <text evidence="1">Belongs to the multicopper oxidase family.</text>
</comment>
<evidence type="ECO:0000256" key="3">
    <source>
        <dbReference type="ARBA" id="ARBA00022723"/>
    </source>
</evidence>
<dbReference type="PROSITE" id="PS51318">
    <property type="entry name" value="TAT"/>
    <property type="match status" value="1"/>
</dbReference>
<evidence type="ECO:0000256" key="4">
    <source>
        <dbReference type="ARBA" id="ARBA00023002"/>
    </source>
</evidence>
<sequence>MRMLNRRGTLKLGAAGGVALALPAERLMAAVVGSPPAAKPFTRELPIPPVLSPVYSDRSTDYYELSVKPGVAEILPGVPTEVITYNGSFPGPTIKAKRGRSVKVAVTNRLQTPSAVHLHGGIVPQDSDGHPLDVIQPGHSRIYHYPNDQRASTLWYHDHAHHLEAEQIYKGLCGLYLIEDPKAAPMLPRGQFDIPLMFRDVALDDHGQLLWAMFDAQRRSTVLVNGVPQPVLRVRRRKYRLRLVNTSNERMFSFRLSNGGELVQVATDGGLLARPVRRTEISLWPAERVEVVVDFSNARGGSAITLVNAQGTVPENTEIMRFDVVDSIRKDMPDTDDSSVPQKLSVLPAIGAPVMMTRKVVLSFDFKNLVFLINGKPYDPYRTDFTVKRGSTEIWEVTNADPDPIPHSLHVHVVQFRVLDRNGRSVEPWEAYPKDTVSIASGETVRLLIKFDAPYTGMFPFHCHFVDHSSVAMMAQMKIVA</sequence>
<dbReference type="EMBL" id="QHKI01000040">
    <property type="protein sequence ID" value="RSM77675.1"/>
    <property type="molecule type" value="Genomic_DNA"/>
</dbReference>
<dbReference type="GO" id="GO:0005507">
    <property type="term" value="F:copper ion binding"/>
    <property type="evidence" value="ECO:0007669"/>
    <property type="project" value="InterPro"/>
</dbReference>
<evidence type="ECO:0000256" key="10">
    <source>
        <dbReference type="SAM" id="SignalP"/>
    </source>
</evidence>
<evidence type="ECO:0000256" key="9">
    <source>
        <dbReference type="ARBA" id="ARBA00048092"/>
    </source>
</evidence>
<comment type="caution">
    <text evidence="14">The sequence shown here is derived from an EMBL/GenBank/DDBJ whole genome shotgun (WGS) entry which is preliminary data.</text>
</comment>
<gene>
    <name evidence="14" type="ORF">DMH04_34765</name>
</gene>
<dbReference type="SUPFAM" id="SSF49503">
    <property type="entry name" value="Cupredoxins"/>
    <property type="match status" value="3"/>
</dbReference>
<evidence type="ECO:0000259" key="13">
    <source>
        <dbReference type="Pfam" id="PF07732"/>
    </source>
</evidence>
<dbReference type="InterPro" id="IPR045087">
    <property type="entry name" value="Cu-oxidase_fam"/>
</dbReference>
<dbReference type="InterPro" id="IPR006311">
    <property type="entry name" value="TAT_signal"/>
</dbReference>
<dbReference type="Proteomes" id="UP000287547">
    <property type="component" value="Unassembled WGS sequence"/>
</dbReference>
<dbReference type="Gene3D" id="2.60.40.420">
    <property type="entry name" value="Cupredoxins - blue copper proteins"/>
    <property type="match status" value="3"/>
</dbReference>
<evidence type="ECO:0000256" key="7">
    <source>
        <dbReference type="ARBA" id="ARBA00042896"/>
    </source>
</evidence>
<comment type="catalytic activity">
    <reaction evidence="9">
        <text>4 Cu(+) + O2 + 4 H(+) = 4 Cu(2+) + 2 H2O</text>
        <dbReference type="Rhea" id="RHEA:30083"/>
        <dbReference type="ChEBI" id="CHEBI:15377"/>
        <dbReference type="ChEBI" id="CHEBI:15378"/>
        <dbReference type="ChEBI" id="CHEBI:15379"/>
        <dbReference type="ChEBI" id="CHEBI:29036"/>
        <dbReference type="ChEBI" id="CHEBI:49552"/>
        <dbReference type="EC" id="1.16.3.4"/>
    </reaction>
    <physiologicalReaction direction="left-to-right" evidence="9">
        <dbReference type="Rhea" id="RHEA:30084"/>
    </physiologicalReaction>
</comment>
<feature type="domain" description="Plastocyanin-like" evidence="11">
    <location>
        <begin position="219"/>
        <end position="300"/>
    </location>
</feature>
<keyword evidence="3" id="KW-0479">Metal-binding</keyword>
<evidence type="ECO:0000259" key="12">
    <source>
        <dbReference type="Pfam" id="PF07731"/>
    </source>
</evidence>
<dbReference type="Pfam" id="PF07731">
    <property type="entry name" value="Cu-oxidase_2"/>
    <property type="match status" value="1"/>
</dbReference>
<dbReference type="InterPro" id="IPR011706">
    <property type="entry name" value="Cu-oxidase_C"/>
</dbReference>
<reference evidence="14 15" key="1">
    <citation type="submission" date="2018-05" db="EMBL/GenBank/DDBJ databases">
        <title>Evolution of GPA BGCs.</title>
        <authorList>
            <person name="Waglechner N."/>
            <person name="Wright G.D."/>
        </authorList>
    </citation>
    <scope>NUCLEOTIDE SEQUENCE [LARGE SCALE GENOMIC DNA]</scope>
    <source>
        <strain evidence="14 15">A82846</strain>
    </source>
</reference>
<dbReference type="PROSITE" id="PS00080">
    <property type="entry name" value="MULTICOPPER_OXIDASE2"/>
    <property type="match status" value="1"/>
</dbReference>
<protein>
    <recommendedName>
        <fullName evidence="6">Multicopper oxidase CueO</fullName>
        <ecNumber evidence="5">1.16.3.4</ecNumber>
    </recommendedName>
    <alternativeName>
        <fullName evidence="7">Copper efflux oxidase</fullName>
    </alternativeName>
    <alternativeName>
        <fullName evidence="8">Cuprous oxidase</fullName>
    </alternativeName>
</protein>
<accession>A0A428Z097</accession>
<evidence type="ECO:0000256" key="8">
    <source>
        <dbReference type="ARBA" id="ARBA00043090"/>
    </source>
</evidence>
<keyword evidence="4" id="KW-0560">Oxidoreductase</keyword>
<dbReference type="EC" id="1.16.3.4" evidence="5"/>
<keyword evidence="10" id="KW-0732">Signal</keyword>
<evidence type="ECO:0000313" key="15">
    <source>
        <dbReference type="Proteomes" id="UP000287547"/>
    </source>
</evidence>
<feature type="signal peptide" evidence="10">
    <location>
        <begin position="1"/>
        <end position="29"/>
    </location>
</feature>
<dbReference type="CDD" id="cd13890">
    <property type="entry name" value="CuRO_3_CueO_FtsP"/>
    <property type="match status" value="1"/>
</dbReference>
<dbReference type="PANTHER" id="PTHR48267">
    <property type="entry name" value="CUPREDOXIN SUPERFAMILY PROTEIN"/>
    <property type="match status" value="1"/>
</dbReference>
<evidence type="ECO:0000256" key="1">
    <source>
        <dbReference type="ARBA" id="ARBA00010609"/>
    </source>
</evidence>
<name>A0A428Z097_KIBAR</name>
<evidence type="ECO:0000259" key="11">
    <source>
        <dbReference type="Pfam" id="PF00394"/>
    </source>
</evidence>
<dbReference type="OrthoDB" id="345021at2"/>
<dbReference type="Pfam" id="PF07732">
    <property type="entry name" value="Cu-oxidase_3"/>
    <property type="match status" value="1"/>
</dbReference>
<proteinExistence type="inferred from homology"/>
<feature type="chain" id="PRO_5018977020" description="Multicopper oxidase CueO" evidence="10">
    <location>
        <begin position="30"/>
        <end position="481"/>
    </location>
</feature>
<dbReference type="InterPro" id="IPR001117">
    <property type="entry name" value="Cu-oxidase_2nd"/>
</dbReference>
<evidence type="ECO:0000256" key="6">
    <source>
        <dbReference type="ARBA" id="ARBA00041027"/>
    </source>
</evidence>
<dbReference type="GO" id="GO:0016491">
    <property type="term" value="F:oxidoreductase activity"/>
    <property type="evidence" value="ECO:0007669"/>
    <property type="project" value="UniProtKB-KW"/>
</dbReference>
<comment type="subunit">
    <text evidence="2">Monomer.</text>
</comment>
<evidence type="ECO:0000256" key="2">
    <source>
        <dbReference type="ARBA" id="ARBA00011245"/>
    </source>
</evidence>
<dbReference type="InterPro" id="IPR002355">
    <property type="entry name" value="Cu_oxidase_Cu_BS"/>
</dbReference>
<evidence type="ECO:0000313" key="14">
    <source>
        <dbReference type="EMBL" id="RSM77675.1"/>
    </source>
</evidence>
<feature type="domain" description="Plastocyanin-like" evidence="12">
    <location>
        <begin position="364"/>
        <end position="478"/>
    </location>
</feature>
<dbReference type="Pfam" id="PF00394">
    <property type="entry name" value="Cu-oxidase"/>
    <property type="match status" value="1"/>
</dbReference>
<organism evidence="14 15">
    <name type="scientific">Kibdelosporangium aridum</name>
    <dbReference type="NCBI Taxonomy" id="2030"/>
    <lineage>
        <taxon>Bacteria</taxon>
        <taxon>Bacillati</taxon>
        <taxon>Actinomycetota</taxon>
        <taxon>Actinomycetes</taxon>
        <taxon>Pseudonocardiales</taxon>
        <taxon>Pseudonocardiaceae</taxon>
        <taxon>Kibdelosporangium</taxon>
    </lineage>
</organism>
<feature type="domain" description="Plastocyanin-like" evidence="13">
    <location>
        <begin position="70"/>
        <end position="182"/>
    </location>
</feature>
<dbReference type="PANTHER" id="PTHR48267:SF1">
    <property type="entry name" value="BILIRUBIN OXIDASE"/>
    <property type="match status" value="1"/>
</dbReference>
<evidence type="ECO:0000256" key="5">
    <source>
        <dbReference type="ARBA" id="ARBA00038978"/>
    </source>
</evidence>
<dbReference type="InterPro" id="IPR011707">
    <property type="entry name" value="Cu-oxidase-like_N"/>
</dbReference>
<dbReference type="AlphaFoldDB" id="A0A428Z097"/>
<dbReference type="InterPro" id="IPR008972">
    <property type="entry name" value="Cupredoxin"/>
</dbReference>